<protein>
    <submittedName>
        <fullName evidence="2">CRIM domain-containing protein</fullName>
    </submittedName>
</protein>
<proteinExistence type="predicted"/>
<dbReference type="AlphaFoldDB" id="A0A183BAJ6"/>
<dbReference type="InterPro" id="IPR031567">
    <property type="entry name" value="CRIM_dom"/>
</dbReference>
<accession>A0A183BAJ6</accession>
<reference evidence="2" key="1">
    <citation type="submission" date="2016-06" db="UniProtKB">
        <authorList>
            <consortium name="WormBaseParasite"/>
        </authorList>
    </citation>
    <scope>IDENTIFICATION</scope>
</reference>
<sequence length="172" mass="19637">LALEQAQADGQLARNNLFADYCVHDARPTGAVPDYSTARPGQLELASRQFTVWLWRVSHFPRVALCVQPRLNTTVKQFVGLVFWQYFNQLTRADAPPGLFDDLDRFDSTFLDRISVYILDTPEENVDSEFPPLDPTDPIHKYEFDSLALIEHTVTRKEDTKSKEVPLVLVTV</sequence>
<feature type="domain" description="CRIM" evidence="1">
    <location>
        <begin position="65"/>
        <end position="155"/>
    </location>
</feature>
<name>A0A183BAJ6_9TREM</name>
<dbReference type="WBParaSite" id="ECPE_0001627401-mRNA-1">
    <property type="protein sequence ID" value="ECPE_0001627401-mRNA-1"/>
    <property type="gene ID" value="ECPE_0001627401"/>
</dbReference>
<organism evidence="2">
    <name type="scientific">Echinostoma caproni</name>
    <dbReference type="NCBI Taxonomy" id="27848"/>
    <lineage>
        <taxon>Eukaryota</taxon>
        <taxon>Metazoa</taxon>
        <taxon>Spiralia</taxon>
        <taxon>Lophotrochozoa</taxon>
        <taxon>Platyhelminthes</taxon>
        <taxon>Trematoda</taxon>
        <taxon>Digenea</taxon>
        <taxon>Plagiorchiida</taxon>
        <taxon>Echinostomata</taxon>
        <taxon>Echinostomatoidea</taxon>
        <taxon>Echinostomatidae</taxon>
        <taxon>Echinostoma</taxon>
    </lineage>
</organism>
<evidence type="ECO:0000313" key="2">
    <source>
        <dbReference type="WBParaSite" id="ECPE_0001627401-mRNA-1"/>
    </source>
</evidence>
<evidence type="ECO:0000259" key="1">
    <source>
        <dbReference type="Pfam" id="PF16978"/>
    </source>
</evidence>
<dbReference type="Pfam" id="PF16978">
    <property type="entry name" value="CRIM"/>
    <property type="match status" value="1"/>
</dbReference>